<keyword evidence="3" id="KW-1185">Reference proteome</keyword>
<keyword evidence="1" id="KW-0812">Transmembrane</keyword>
<evidence type="ECO:0008006" key="4">
    <source>
        <dbReference type="Google" id="ProtNLM"/>
    </source>
</evidence>
<gene>
    <name evidence="2" type="ORF">GTS_21810</name>
</gene>
<dbReference type="Proteomes" id="UP000298860">
    <property type="component" value="Unassembled WGS sequence"/>
</dbReference>
<dbReference type="NCBIfam" id="TIGR04267">
    <property type="entry name" value="mod_HExxH"/>
    <property type="match status" value="1"/>
</dbReference>
<keyword evidence="1" id="KW-0472">Membrane</keyword>
<dbReference type="AlphaFoldDB" id="A0A4D4J794"/>
<dbReference type="InterPro" id="IPR026337">
    <property type="entry name" value="AKG_HExxH"/>
</dbReference>
<keyword evidence="1" id="KW-1133">Transmembrane helix</keyword>
<organism evidence="2 3">
    <name type="scientific">Gandjariella thermophila</name>
    <dbReference type="NCBI Taxonomy" id="1931992"/>
    <lineage>
        <taxon>Bacteria</taxon>
        <taxon>Bacillati</taxon>
        <taxon>Actinomycetota</taxon>
        <taxon>Actinomycetes</taxon>
        <taxon>Pseudonocardiales</taxon>
        <taxon>Pseudonocardiaceae</taxon>
        <taxon>Gandjariella</taxon>
    </lineage>
</organism>
<proteinExistence type="predicted"/>
<comment type="caution">
    <text evidence="2">The sequence shown here is derived from an EMBL/GenBank/DDBJ whole genome shotgun (WGS) entry which is preliminary data.</text>
</comment>
<evidence type="ECO:0000256" key="1">
    <source>
        <dbReference type="SAM" id="Phobius"/>
    </source>
</evidence>
<evidence type="ECO:0000313" key="3">
    <source>
        <dbReference type="Proteomes" id="UP000298860"/>
    </source>
</evidence>
<name>A0A4D4J794_9PSEU</name>
<feature type="transmembrane region" description="Helical" evidence="1">
    <location>
        <begin position="285"/>
        <end position="302"/>
    </location>
</feature>
<accession>A0A4D4J794</accession>
<dbReference type="EMBL" id="BJFL01000008">
    <property type="protein sequence ID" value="GDY30548.1"/>
    <property type="molecule type" value="Genomic_DNA"/>
</dbReference>
<dbReference type="RefSeq" id="WP_192909473.1">
    <property type="nucleotide sequence ID" value="NZ_BJFL01000008.1"/>
</dbReference>
<sequence>MTTIPPQVMSHIHDGATYYPDNPAEYYRALRKEVVSLRQSTMVAAALRANHRAGGHPAVQAFVERVRSLAESSTDSRLSLMTHPAFLVWLRQVATLSDAEVDGPPREEALHWLGEFHRVCDRCLGSGSGPTPFVENRIPVRRDDVDPLIAEIAPPTYDFSPLQGTEGVCRAAAWSAYPLGFFAEAASVALRRCGAVWPELAEMVPHFVHTIVHVPDGEFRSASAARYTGVVFLAADDQTLLELEESLVHEFGHQVLYWVMELDPVILNDTDTEFALPWSGAERDFYGFYHAFYIYILLALYYDRVRKLRPTERDVATTRLHEIATGLSAAIPEINRAGRFTPLGRAFTDNLCRAATGVIREAS</sequence>
<reference evidence="3" key="1">
    <citation type="submission" date="2019-04" db="EMBL/GenBank/DDBJ databases">
        <title>Draft genome sequence of Pseudonocardiaceae bacterium SL3-2-4.</title>
        <authorList>
            <person name="Ningsih F."/>
            <person name="Yokota A."/>
            <person name="Sakai Y."/>
            <person name="Nanatani K."/>
            <person name="Yabe S."/>
            <person name="Oetari A."/>
            <person name="Sjamsuridzal W."/>
        </authorList>
    </citation>
    <scope>NUCLEOTIDE SEQUENCE [LARGE SCALE GENOMIC DNA]</scope>
    <source>
        <strain evidence="3">SL3-2-4</strain>
    </source>
</reference>
<evidence type="ECO:0000313" key="2">
    <source>
        <dbReference type="EMBL" id="GDY30548.1"/>
    </source>
</evidence>
<protein>
    <recommendedName>
        <fullName evidence="4">HEXXH motif domain-containing protein</fullName>
    </recommendedName>
</protein>